<dbReference type="PANTHER" id="PTHR13312:SF0">
    <property type="entry name" value="UBIQUITIN THIOESTERASE OTU1"/>
    <property type="match status" value="1"/>
</dbReference>
<dbReference type="Pfam" id="PF02338">
    <property type="entry name" value="OTU"/>
    <property type="match status" value="1"/>
</dbReference>
<dbReference type="GO" id="GO:0005829">
    <property type="term" value="C:cytosol"/>
    <property type="evidence" value="ECO:0007669"/>
    <property type="project" value="TreeGrafter"/>
</dbReference>
<evidence type="ECO:0000313" key="6">
    <source>
        <dbReference type="Proteomes" id="UP001139887"/>
    </source>
</evidence>
<dbReference type="Gene3D" id="3.90.70.80">
    <property type="match status" value="1"/>
</dbReference>
<dbReference type="OrthoDB" id="65596at2759"/>
<comment type="subcellular location">
    <subcellularLocation>
        <location evidence="3">Cytoplasm</location>
    </subcellularLocation>
</comment>
<evidence type="ECO:0000256" key="1">
    <source>
        <dbReference type="ARBA" id="ARBA00000707"/>
    </source>
</evidence>
<dbReference type="GO" id="GO:0016579">
    <property type="term" value="P:protein deubiquitination"/>
    <property type="evidence" value="ECO:0007669"/>
    <property type="project" value="TreeGrafter"/>
</dbReference>
<dbReference type="PROSITE" id="PS50802">
    <property type="entry name" value="OTU"/>
    <property type="match status" value="1"/>
</dbReference>
<keyword evidence="3" id="KW-0963">Cytoplasm</keyword>
<comment type="function">
    <text evidence="3">Hydrolase that can remove conjugated ubiquitin from proteins and may therefore play an important regulatory role at the level of protein turnover by preventing degradation.</text>
</comment>
<evidence type="ECO:0000259" key="4">
    <source>
        <dbReference type="PROSITE" id="PS50802"/>
    </source>
</evidence>
<dbReference type="SUPFAM" id="SSF54001">
    <property type="entry name" value="Cysteine proteinases"/>
    <property type="match status" value="1"/>
</dbReference>
<protein>
    <recommendedName>
        <fullName evidence="3">Ubiquitin thioesterase OTU</fullName>
        <ecNumber evidence="3">3.4.19.12</ecNumber>
    </recommendedName>
</protein>
<dbReference type="InterPro" id="IPR038765">
    <property type="entry name" value="Papain-like_cys_pep_sf"/>
</dbReference>
<dbReference type="PANTHER" id="PTHR13312">
    <property type="entry name" value="HIV-INDUCED PROTEIN-7-LIKE PROTEASE"/>
    <property type="match status" value="1"/>
</dbReference>
<organism evidence="5 6">
    <name type="scientific">Coemansia brasiliensis</name>
    <dbReference type="NCBI Taxonomy" id="2650707"/>
    <lineage>
        <taxon>Eukaryota</taxon>
        <taxon>Fungi</taxon>
        <taxon>Fungi incertae sedis</taxon>
        <taxon>Zoopagomycota</taxon>
        <taxon>Kickxellomycotina</taxon>
        <taxon>Kickxellomycetes</taxon>
        <taxon>Kickxellales</taxon>
        <taxon>Kickxellaceae</taxon>
        <taxon>Coemansia</taxon>
    </lineage>
</organism>
<dbReference type="Gene3D" id="3.10.20.90">
    <property type="entry name" value="Phosphatidylinositol 3-kinase Catalytic Subunit, Chain A, domain 1"/>
    <property type="match status" value="1"/>
</dbReference>
<dbReference type="GO" id="GO:0036503">
    <property type="term" value="P:ERAD pathway"/>
    <property type="evidence" value="ECO:0007669"/>
    <property type="project" value="TreeGrafter"/>
</dbReference>
<gene>
    <name evidence="5" type="primary">OTU1</name>
    <name evidence="5" type="ORF">IWW36_002200</name>
</gene>
<dbReference type="InterPro" id="IPR003323">
    <property type="entry name" value="OTU_dom"/>
</dbReference>
<evidence type="ECO:0000256" key="3">
    <source>
        <dbReference type="RuleBase" id="RU367104"/>
    </source>
</evidence>
<dbReference type="GO" id="GO:0030968">
    <property type="term" value="P:endoplasmic reticulum unfolded protein response"/>
    <property type="evidence" value="ECO:0007669"/>
    <property type="project" value="TreeGrafter"/>
</dbReference>
<dbReference type="CDD" id="cd22745">
    <property type="entry name" value="OTU_OTU1"/>
    <property type="match status" value="1"/>
</dbReference>
<dbReference type="GO" id="GO:0004843">
    <property type="term" value="F:cysteine-type deubiquitinase activity"/>
    <property type="evidence" value="ECO:0007669"/>
    <property type="project" value="UniProtKB-UniRule"/>
</dbReference>
<sequence>MTLNLNTGKHSATFPYDSDSATFGQFKEYLAQVTLIPKQEILVKFGHPPQVLDYADDVLLANTPVLQSGFQVTVAKKPISSAHSISQHHNRSSGTCSYSVARWYNPANSSSDALTGNMESSSFVFHNENTISVPLGDGYLIKRKVPGDNSCLFNSLINSLGRSDLTTYSLRALVSQTILNHPETYNDAMLNKPAPEYCAWIMKPSSWGGGIEMAIISAEFGIEICSIDTRFQRIDRFGEGIYQRRVFLLYSGSHYDYIAFALQPEAPREFDQTVFSVYSADADLVLAAALELAVKG</sequence>
<evidence type="ECO:0000256" key="2">
    <source>
        <dbReference type="ARBA" id="ARBA00022801"/>
    </source>
</evidence>
<keyword evidence="2 3" id="KW-0378">Hydrolase</keyword>
<dbReference type="GO" id="GO:0005634">
    <property type="term" value="C:nucleus"/>
    <property type="evidence" value="ECO:0007669"/>
    <property type="project" value="TreeGrafter"/>
</dbReference>
<feature type="domain" description="OTU" evidence="4">
    <location>
        <begin position="140"/>
        <end position="261"/>
    </location>
</feature>
<keyword evidence="6" id="KW-1185">Reference proteome</keyword>
<keyword evidence="3" id="KW-0833">Ubl conjugation pathway</keyword>
<keyword evidence="3" id="KW-0788">Thiol protease</keyword>
<comment type="catalytic activity">
    <reaction evidence="1 3">
        <text>Thiol-dependent hydrolysis of ester, thioester, amide, peptide and isopeptide bonds formed by the C-terminal Gly of ubiquitin (a 76-residue protein attached to proteins as an intracellular targeting signal).</text>
        <dbReference type="EC" id="3.4.19.12"/>
    </reaction>
</comment>
<reference evidence="5" key="1">
    <citation type="submission" date="2022-07" db="EMBL/GenBank/DDBJ databases">
        <title>Phylogenomic reconstructions and comparative analyses of Kickxellomycotina fungi.</title>
        <authorList>
            <person name="Reynolds N.K."/>
            <person name="Stajich J.E."/>
            <person name="Barry K."/>
            <person name="Grigoriev I.V."/>
            <person name="Crous P."/>
            <person name="Smith M.E."/>
        </authorList>
    </citation>
    <scope>NUCLEOTIDE SEQUENCE</scope>
    <source>
        <strain evidence="5">NRRL 1566</strain>
    </source>
</reference>
<dbReference type="EMBL" id="JANBUW010000046">
    <property type="protein sequence ID" value="KAJ2850056.1"/>
    <property type="molecule type" value="Genomic_DNA"/>
</dbReference>
<dbReference type="AlphaFoldDB" id="A0A9W8M0W0"/>
<dbReference type="Proteomes" id="UP001139887">
    <property type="component" value="Unassembled WGS sequence"/>
</dbReference>
<name>A0A9W8M0W0_9FUNG</name>
<proteinExistence type="predicted"/>
<dbReference type="EC" id="3.4.19.12" evidence="3"/>
<accession>A0A9W8M0W0</accession>
<comment type="caution">
    <text evidence="5">The sequence shown here is derived from an EMBL/GenBank/DDBJ whole genome shotgun (WGS) entry which is preliminary data.</text>
</comment>
<keyword evidence="5" id="KW-0645">Protease</keyword>
<evidence type="ECO:0000313" key="5">
    <source>
        <dbReference type="EMBL" id="KAJ2850056.1"/>
    </source>
</evidence>